<dbReference type="InterPro" id="IPR004864">
    <property type="entry name" value="LEA_2"/>
</dbReference>
<evidence type="ECO:0000313" key="3">
    <source>
        <dbReference type="Proteomes" id="UP000296706"/>
    </source>
</evidence>
<dbReference type="STRING" id="1457250.GCA_000755225_00829"/>
<gene>
    <name evidence="2" type="ORF">DV733_10345</name>
</gene>
<feature type="domain" description="Water stress and hypersensitive response" evidence="1">
    <location>
        <begin position="767"/>
        <end position="887"/>
    </location>
</feature>
<dbReference type="GO" id="GO:0009269">
    <property type="term" value="P:response to desiccation"/>
    <property type="evidence" value="ECO:0007669"/>
    <property type="project" value="InterPro"/>
</dbReference>
<dbReference type="InterPro" id="IPR013990">
    <property type="entry name" value="WHy-dom"/>
</dbReference>
<feature type="domain" description="Water stress and hypersensitive response" evidence="1">
    <location>
        <begin position="179"/>
        <end position="301"/>
    </location>
</feature>
<reference evidence="2 3" key="1">
    <citation type="journal article" date="2019" name="Nat. Commun.">
        <title>A new type of DNA phosphorothioation-based antiviral system in archaea.</title>
        <authorList>
            <person name="Xiong L."/>
            <person name="Liu S."/>
            <person name="Chen S."/>
            <person name="Xiao Y."/>
            <person name="Zhu B."/>
            <person name="Gao Y."/>
            <person name="Zhang Y."/>
            <person name="Chen B."/>
            <person name="Luo J."/>
            <person name="Deng Z."/>
            <person name="Chen X."/>
            <person name="Wang L."/>
            <person name="Chen S."/>
        </authorList>
    </citation>
    <scope>NUCLEOTIDE SEQUENCE [LARGE SCALE GENOMIC DNA]</scope>
    <source>
        <strain evidence="2 3">CBA1105</strain>
    </source>
</reference>
<feature type="domain" description="Water stress and hypersensitive response" evidence="1">
    <location>
        <begin position="621"/>
        <end position="739"/>
    </location>
</feature>
<protein>
    <recommendedName>
        <fullName evidence="1">Water stress and hypersensitive response domain-containing protein</fullName>
    </recommendedName>
</protein>
<proteinExistence type="predicted"/>
<dbReference type="SMART" id="SM00769">
    <property type="entry name" value="WHy"/>
    <property type="match status" value="5"/>
</dbReference>
<dbReference type="AlphaFoldDB" id="A0A4D6HC94"/>
<dbReference type="Proteomes" id="UP000296706">
    <property type="component" value="Chromosome"/>
</dbReference>
<dbReference type="Gene3D" id="2.60.40.10">
    <property type="entry name" value="Immunoglobulins"/>
    <property type="match status" value="6"/>
</dbReference>
<dbReference type="SUPFAM" id="SSF117070">
    <property type="entry name" value="LEA14-like"/>
    <property type="match status" value="4"/>
</dbReference>
<keyword evidence="3" id="KW-1185">Reference proteome</keyword>
<accession>A0A4D6HC94</accession>
<dbReference type="GeneID" id="39848266"/>
<evidence type="ECO:0000259" key="1">
    <source>
        <dbReference type="SMART" id="SM00769"/>
    </source>
</evidence>
<name>A0A4D6HC94_9EURY</name>
<evidence type="ECO:0000313" key="2">
    <source>
        <dbReference type="EMBL" id="QCC51613.1"/>
    </source>
</evidence>
<dbReference type="RefSeq" id="WP_049994773.1">
    <property type="nucleotide sequence ID" value="NZ_CP031310.1"/>
</dbReference>
<dbReference type="Pfam" id="PF03168">
    <property type="entry name" value="LEA_2"/>
    <property type="match status" value="3"/>
</dbReference>
<dbReference type="InterPro" id="IPR013783">
    <property type="entry name" value="Ig-like_fold"/>
</dbReference>
<feature type="domain" description="Water stress and hypersensitive response" evidence="1">
    <location>
        <begin position="473"/>
        <end position="592"/>
    </location>
</feature>
<organism evidence="2 3">
    <name type="scientific">Halapricum salinum</name>
    <dbReference type="NCBI Taxonomy" id="1457250"/>
    <lineage>
        <taxon>Archaea</taxon>
        <taxon>Methanobacteriati</taxon>
        <taxon>Methanobacteriota</taxon>
        <taxon>Stenosarchaea group</taxon>
        <taxon>Halobacteria</taxon>
        <taxon>Halobacteriales</taxon>
        <taxon>Haloarculaceae</taxon>
        <taxon>Halapricum</taxon>
    </lineage>
</organism>
<dbReference type="EMBL" id="CP031310">
    <property type="protein sequence ID" value="QCC51613.1"/>
    <property type="molecule type" value="Genomic_DNA"/>
</dbReference>
<dbReference type="OrthoDB" id="105458at2157"/>
<sequence length="895" mass="96754">MDVPPRAIKAAKVTAVALVALVVLLGILVATGVLAAPTVETIDNGWGEVTDDATQIETQVVVDNPNPIPVPGIIDVSYTASLNDVTLTQNTRSGIGLSPGTNTLRLSSAIPNDRIADWWVTHVNNGESSTLSIDPKVSGPGFSQSLAGRTTQIETDLLSSFGGQGAETVRVDGEPFVVLSDQQASWGEATAETTPLTFTTTVENVHDYPVTLDGVEYVVSMNDVTLGSGQTTDGVEIEPGESGALTVDASLNTSAFADWWPTHVLNNETSQMEVQLYGIVERDGERTRVPLTLYQQRLEFETDLLGDGATSVESLPSEREDVTVPTVAETERRWGEISASTAEVVTTVEFADTTDLSKLRAVTSLVVDRSTSINGVTVLDSTTTRGLPPAGEALTMTSEMDNDAFADWWVRHVNDGETSAVVTDASATVDVGITKFDRPLSDEQTQFETDILGAVGSDGSQTVTVANETIAELGSQEAAWGTADAETTPFIFSTAVENRHDSPLEFADFQYTVEMNGVTVANGTDGEALTVQPDETRDLDVRVPLSTPKLSDWWVTHLRNDERSNVSVRLYGIVERDGQRERVPIALVEDRFRLTTDLLGDGSSSVDALPTDRPTIERPSVQNTTRRWGDVTEQTTDVETDVTVFNPNGPVVNDFIRFRMASETSINGVVFGSGERTEDRLAEGTNLVNYTSVLDNEQVPAWWARHLNDGESSTVRTTTTTTVDAGFTTLSVPTENRTSTFETDLLAGLNSTQEQPIEQDGETFLVAESTSAAWEEATPQTAPLSAESTLRNERQFPITVERIDYTVSINEITLADGSHQEGTTILPGASETVELPMELDNSKMDKWWVTHVPEETSLLDVDATATINAAGQTRTVPLEMFSKNQTVETDILADE</sequence>
<feature type="domain" description="Water stress and hypersensitive response" evidence="1">
    <location>
        <begin position="39"/>
        <end position="154"/>
    </location>
</feature>
<dbReference type="KEGG" id="hsn:DV733_10345"/>